<evidence type="ECO:0000313" key="3">
    <source>
        <dbReference type="Proteomes" id="UP000231152"/>
    </source>
</evidence>
<gene>
    <name evidence="2" type="ORF">COV04_01515</name>
</gene>
<protein>
    <recommendedName>
        <fullName evidence="1">YbaK/aminoacyl-tRNA synthetase-associated domain-containing protein</fullName>
    </recommendedName>
</protein>
<evidence type="ECO:0000313" key="2">
    <source>
        <dbReference type="EMBL" id="PJE76003.1"/>
    </source>
</evidence>
<dbReference type="InterPro" id="IPR007214">
    <property type="entry name" value="YbaK/aa-tRNA-synth-assoc-dom"/>
</dbReference>
<dbReference type="CDD" id="cd04332">
    <property type="entry name" value="YbaK_like"/>
    <property type="match status" value="1"/>
</dbReference>
<dbReference type="AlphaFoldDB" id="A0A2M8LEZ0"/>
<dbReference type="InterPro" id="IPR036754">
    <property type="entry name" value="YbaK/aa-tRNA-synt-asso_dom_sf"/>
</dbReference>
<dbReference type="Proteomes" id="UP000231152">
    <property type="component" value="Unassembled WGS sequence"/>
</dbReference>
<name>A0A2M8LEZ0_9BACT</name>
<proteinExistence type="predicted"/>
<dbReference type="PANTHER" id="PTHR30411">
    <property type="entry name" value="CYTOPLASMIC PROTEIN"/>
    <property type="match status" value="1"/>
</dbReference>
<dbReference type="EMBL" id="PFET01000006">
    <property type="protein sequence ID" value="PJE76003.1"/>
    <property type="molecule type" value="Genomic_DNA"/>
</dbReference>
<dbReference type="GO" id="GO:0002161">
    <property type="term" value="F:aminoacyl-tRNA deacylase activity"/>
    <property type="evidence" value="ECO:0007669"/>
    <property type="project" value="InterPro"/>
</dbReference>
<reference evidence="2 3" key="1">
    <citation type="submission" date="2017-09" db="EMBL/GenBank/DDBJ databases">
        <title>Depth-based differentiation of microbial function through sediment-hosted aquifers and enrichment of novel symbionts in the deep terrestrial subsurface.</title>
        <authorList>
            <person name="Probst A.J."/>
            <person name="Ladd B."/>
            <person name="Jarett J.K."/>
            <person name="Geller-Mcgrath D.E."/>
            <person name="Sieber C.M."/>
            <person name="Emerson J.B."/>
            <person name="Anantharaman K."/>
            <person name="Thomas B.C."/>
            <person name="Malmstrom R."/>
            <person name="Stieglmeier M."/>
            <person name="Klingl A."/>
            <person name="Woyke T."/>
            <person name="Ryan C.M."/>
            <person name="Banfield J.F."/>
        </authorList>
    </citation>
    <scope>NUCLEOTIDE SEQUENCE [LARGE SCALE GENOMIC DNA]</scope>
    <source>
        <strain evidence="2">CG10_big_fil_rev_8_21_14_0_10_48_11</strain>
    </source>
</reference>
<sequence>MIPKRLQAYLQKQEIAAEAVSHRTVYTAYDLAQTTGLKLEQIAKTVLLSVQPGYGEEKAKYVLAVVPASHDLVIDKIKRLLKVKKVSFAKEVVMSKLFKVKPGAMVPFGAMHKNIPVIVDSNLAKMKKILVRSGSFTDSLFVRAKDVIAASEAVVGAMTKKAKRH</sequence>
<dbReference type="SUPFAM" id="SSF55826">
    <property type="entry name" value="YbaK/ProRS associated domain"/>
    <property type="match status" value="1"/>
</dbReference>
<evidence type="ECO:0000259" key="1">
    <source>
        <dbReference type="Pfam" id="PF04073"/>
    </source>
</evidence>
<organism evidence="2 3">
    <name type="scientific">Candidatus Uhrbacteria bacterium CG10_big_fil_rev_8_21_14_0_10_48_11</name>
    <dbReference type="NCBI Taxonomy" id="1975037"/>
    <lineage>
        <taxon>Bacteria</taxon>
        <taxon>Candidatus Uhriibacteriota</taxon>
    </lineage>
</organism>
<dbReference type="PANTHER" id="PTHR30411:SF9">
    <property type="entry name" value="MULTIFUNCTIONAL SER_THR-TRNA DEACYLASE PROXP-Y"/>
    <property type="match status" value="1"/>
</dbReference>
<accession>A0A2M8LEZ0</accession>
<dbReference type="Pfam" id="PF04073">
    <property type="entry name" value="tRNA_edit"/>
    <property type="match status" value="1"/>
</dbReference>
<comment type="caution">
    <text evidence="2">The sequence shown here is derived from an EMBL/GenBank/DDBJ whole genome shotgun (WGS) entry which is preliminary data.</text>
</comment>
<feature type="domain" description="YbaK/aminoacyl-tRNA synthetase-associated" evidence="1">
    <location>
        <begin position="22"/>
        <end position="147"/>
    </location>
</feature>
<dbReference type="Gene3D" id="3.90.960.10">
    <property type="entry name" value="YbaK/aminoacyl-tRNA synthetase-associated domain"/>
    <property type="match status" value="1"/>
</dbReference>